<reference evidence="2 4" key="1">
    <citation type="submission" date="2006-04" db="EMBL/GenBank/DDBJ databases">
        <authorList>
            <person name="Nierman W.C."/>
        </authorList>
    </citation>
    <scope>NUCLEOTIDE SEQUENCE [LARGE SCALE GENOMIC DNA]</scope>
    <source>
        <strain evidence="2 4">DW4/3-1</strain>
    </source>
</reference>
<dbReference type="AlphaFoldDB" id="Q08WJ3"/>
<dbReference type="RefSeq" id="WP_002616002.1">
    <property type="nucleotide sequence ID" value="NC_014623.1"/>
</dbReference>
<dbReference type="STRING" id="378806.STAUR_2031"/>
<reference evidence="1 3" key="2">
    <citation type="journal article" date="2011" name="Mol. Biol. Evol.">
        <title>Comparative genomic analysis of fruiting body formation in Myxococcales.</title>
        <authorList>
            <person name="Huntley S."/>
            <person name="Hamann N."/>
            <person name="Wegener-Feldbrugge S."/>
            <person name="Treuner-Lange A."/>
            <person name="Kube M."/>
            <person name="Reinhardt R."/>
            <person name="Klages S."/>
            <person name="Muller R."/>
            <person name="Ronning C.M."/>
            <person name="Nierman W.C."/>
            <person name="Sogaard-Andersen L."/>
        </authorList>
    </citation>
    <scope>NUCLEOTIDE SEQUENCE [LARGE SCALE GENOMIC DNA]</scope>
    <source>
        <strain evidence="1 3">DW4/3-1</strain>
    </source>
</reference>
<dbReference type="OrthoDB" id="3699633at2"/>
<evidence type="ECO:0000313" key="3">
    <source>
        <dbReference type="Proteomes" id="UP000001351"/>
    </source>
</evidence>
<evidence type="ECO:0000313" key="4">
    <source>
        <dbReference type="Proteomes" id="UP000032702"/>
    </source>
</evidence>
<dbReference type="EMBL" id="AAMD01000101">
    <property type="protein sequence ID" value="EAU64831.1"/>
    <property type="molecule type" value="Genomic_DNA"/>
</dbReference>
<dbReference type="HOGENOM" id="CLU_1531635_0_0_7"/>
<accession>Q08WJ3</accession>
<keyword evidence="3" id="KW-1185">Reference proteome</keyword>
<name>Q08WJ3_STIAD</name>
<dbReference type="KEGG" id="sur:STAUR_2031"/>
<dbReference type="eggNOG" id="ENOG5032TEN">
    <property type="taxonomic scope" value="Bacteria"/>
</dbReference>
<evidence type="ECO:0000313" key="1">
    <source>
        <dbReference type="EMBL" id="ADO69835.1"/>
    </source>
</evidence>
<sequence length="175" mass="18814">MNTHVTATAKRIKAIHWAGSFDKTPSRVALLREYLRRAAWWASAVKSTKWPFFDIAAAVNPKVRAAPAQVEAVEAHLSEKLQGGLVLDCCVRALHFAALLDAGTKLPRVTDSVALPFEPLLLMFERGGGFHMEGSGLIDVDTAGVPKGTAQAHLKDKPVVELKPAVLDALDAGAR</sequence>
<evidence type="ECO:0000313" key="2">
    <source>
        <dbReference type="EMBL" id="EAU64831.1"/>
    </source>
</evidence>
<protein>
    <submittedName>
        <fullName evidence="2">Uncharacterized protein</fullName>
    </submittedName>
</protein>
<dbReference type="PATRIC" id="fig|378806.16.peg.3837"/>
<dbReference type="Proteomes" id="UP000032702">
    <property type="component" value="Unassembled WGS sequence"/>
</dbReference>
<dbReference type="EMBL" id="CP002271">
    <property type="protein sequence ID" value="ADO69835.1"/>
    <property type="molecule type" value="Genomic_DNA"/>
</dbReference>
<gene>
    <name evidence="1" type="ordered locus">STAUR_2031</name>
    <name evidence="2" type="ORF">STIAU_2325</name>
</gene>
<proteinExistence type="predicted"/>
<organism evidence="2 4">
    <name type="scientific">Stigmatella aurantiaca (strain DW4/3-1)</name>
    <dbReference type="NCBI Taxonomy" id="378806"/>
    <lineage>
        <taxon>Bacteria</taxon>
        <taxon>Pseudomonadati</taxon>
        <taxon>Myxococcota</taxon>
        <taxon>Myxococcia</taxon>
        <taxon>Myxococcales</taxon>
        <taxon>Cystobacterineae</taxon>
        <taxon>Archangiaceae</taxon>
        <taxon>Stigmatella</taxon>
    </lineage>
</organism>
<dbReference type="Proteomes" id="UP000001351">
    <property type="component" value="Chromosome"/>
</dbReference>